<proteinExistence type="inferred from homology"/>
<evidence type="ECO:0000313" key="6">
    <source>
        <dbReference type="Proteomes" id="UP000242287"/>
    </source>
</evidence>
<evidence type="ECO:0000256" key="3">
    <source>
        <dbReference type="ARBA" id="ARBA00022490"/>
    </source>
</evidence>
<dbReference type="Pfam" id="PF11969">
    <property type="entry name" value="DcpS_C"/>
    <property type="match status" value="1"/>
</dbReference>
<evidence type="ECO:0000313" key="5">
    <source>
        <dbReference type="EMBL" id="PFH45423.1"/>
    </source>
</evidence>
<dbReference type="OrthoDB" id="10264956at2759"/>
<dbReference type="AlphaFoldDB" id="A0A2A9NCT4"/>
<evidence type="ECO:0000256" key="2">
    <source>
        <dbReference type="ARBA" id="ARBA00010208"/>
    </source>
</evidence>
<dbReference type="InterPro" id="IPR036265">
    <property type="entry name" value="HIT-like_sf"/>
</dbReference>
<dbReference type="InterPro" id="IPR008594">
    <property type="entry name" value="DcpS/DCS2"/>
</dbReference>
<dbReference type="PANTHER" id="PTHR12978">
    <property type="entry name" value="HISTIDINE TRIAD HIT PROTEIN MEMBER"/>
    <property type="match status" value="1"/>
</dbReference>
<evidence type="ECO:0000256" key="1">
    <source>
        <dbReference type="ARBA" id="ARBA00004496"/>
    </source>
</evidence>
<dbReference type="Gene3D" id="3.30.428.10">
    <property type="entry name" value="HIT-like"/>
    <property type="match status" value="1"/>
</dbReference>
<dbReference type="EMBL" id="KZ302390">
    <property type="protein sequence ID" value="PFH45423.1"/>
    <property type="molecule type" value="Genomic_DNA"/>
</dbReference>
<dbReference type="PROSITE" id="PS00892">
    <property type="entry name" value="HIT_1"/>
    <property type="match status" value="1"/>
</dbReference>
<evidence type="ECO:0000256" key="4">
    <source>
        <dbReference type="ARBA" id="ARBA00022553"/>
    </source>
</evidence>
<organism evidence="5 6">
    <name type="scientific">Amanita thiersii Skay4041</name>
    <dbReference type="NCBI Taxonomy" id="703135"/>
    <lineage>
        <taxon>Eukaryota</taxon>
        <taxon>Fungi</taxon>
        <taxon>Dikarya</taxon>
        <taxon>Basidiomycota</taxon>
        <taxon>Agaricomycotina</taxon>
        <taxon>Agaricomycetes</taxon>
        <taxon>Agaricomycetidae</taxon>
        <taxon>Agaricales</taxon>
        <taxon>Pluteineae</taxon>
        <taxon>Amanitaceae</taxon>
        <taxon>Amanita</taxon>
    </lineage>
</organism>
<accession>A0A2A9NCT4</accession>
<dbReference type="GO" id="GO:0016787">
    <property type="term" value="F:hydrolase activity"/>
    <property type="evidence" value="ECO:0007669"/>
    <property type="project" value="InterPro"/>
</dbReference>
<dbReference type="STRING" id="703135.A0A2A9NCT4"/>
<name>A0A2A9NCT4_9AGAR</name>
<keyword evidence="4" id="KW-0597">Phosphoprotein</keyword>
<keyword evidence="3" id="KW-0963">Cytoplasm</keyword>
<dbReference type="Gene3D" id="3.30.200.40">
    <property type="entry name" value="Scavenger mRNA decapping enzyme, N-terminal domain"/>
    <property type="match status" value="1"/>
</dbReference>
<dbReference type="Pfam" id="PF05652">
    <property type="entry name" value="DcpS"/>
    <property type="match status" value="1"/>
</dbReference>
<keyword evidence="6" id="KW-1185">Reference proteome</keyword>
<reference evidence="5 6" key="1">
    <citation type="submission" date="2014-02" db="EMBL/GenBank/DDBJ databases">
        <title>Transposable element dynamics among asymbiotic and ectomycorrhizal Amanita fungi.</title>
        <authorList>
            <consortium name="DOE Joint Genome Institute"/>
            <person name="Hess J."/>
            <person name="Skrede I."/>
            <person name="Wolfe B."/>
            <person name="LaButti K."/>
            <person name="Ohm R.A."/>
            <person name="Grigoriev I.V."/>
            <person name="Pringle A."/>
        </authorList>
    </citation>
    <scope>NUCLEOTIDE SEQUENCE [LARGE SCALE GENOMIC DNA]</scope>
    <source>
        <strain evidence="5 6">SKay4041</strain>
    </source>
</reference>
<dbReference type="SUPFAM" id="SSF54197">
    <property type="entry name" value="HIT-like"/>
    <property type="match status" value="1"/>
</dbReference>
<gene>
    <name evidence="5" type="ORF">AMATHDRAFT_71698</name>
</gene>
<dbReference type="InterPro" id="IPR011145">
    <property type="entry name" value="Scavenger_mRNA_decap_enz_N"/>
</dbReference>
<comment type="similarity">
    <text evidence="2">Belongs to the HIT family.</text>
</comment>
<dbReference type="InterPro" id="IPR019808">
    <property type="entry name" value="Histidine_triad_CS"/>
</dbReference>
<dbReference type="GO" id="GO:0000290">
    <property type="term" value="P:deadenylation-dependent decapping of nuclear-transcribed mRNA"/>
    <property type="evidence" value="ECO:0007669"/>
    <property type="project" value="InterPro"/>
</dbReference>
<dbReference type="GO" id="GO:0000340">
    <property type="term" value="F:RNA 7-methylguanosine cap binding"/>
    <property type="evidence" value="ECO:0007669"/>
    <property type="project" value="TreeGrafter"/>
</dbReference>
<comment type="subcellular location">
    <subcellularLocation>
        <location evidence="1">Cytoplasm</location>
    </subcellularLocation>
</comment>
<dbReference type="PANTHER" id="PTHR12978:SF0">
    <property type="entry name" value="M7GPPPX DIPHOSPHATASE"/>
    <property type="match status" value="1"/>
</dbReference>
<dbReference type="SUPFAM" id="SSF102860">
    <property type="entry name" value="mRNA decapping enzyme DcpS N-terminal domain"/>
    <property type="match status" value="1"/>
</dbReference>
<dbReference type="GO" id="GO:0000932">
    <property type="term" value="C:P-body"/>
    <property type="evidence" value="ECO:0007669"/>
    <property type="project" value="TreeGrafter"/>
</dbReference>
<sequence>MQYTWLFGWLGETRERDVKINVICPATDIHVRKYSRQEQVIVHETPELYETVVKPYIAAFPASRTQWVENILSGVSEQNKMLYSSSDFVILPDMKWDLKTMTSLYLVALVRDRTIKSLRDLRKRHVPLLQSIQKEAYRVVQGKYGLGRGSLRMYVHYQPSYYHFHVHIVNANQAGSLGMMVGQAHLLDDVVSLLQLDPDDGPAIFERMTLTYGLGDQHGLFDSLRRAQQEVQEP</sequence>
<dbReference type="Proteomes" id="UP000242287">
    <property type="component" value="Unassembled WGS sequence"/>
</dbReference>
<evidence type="ECO:0008006" key="7">
    <source>
        <dbReference type="Google" id="ProtNLM"/>
    </source>
</evidence>
<dbReference type="GO" id="GO:0005634">
    <property type="term" value="C:nucleus"/>
    <property type="evidence" value="ECO:0007669"/>
    <property type="project" value="TreeGrafter"/>
</dbReference>
<protein>
    <recommendedName>
        <fullName evidence="7">HIT domain-containing protein</fullName>
    </recommendedName>
</protein>